<evidence type="ECO:0000256" key="5">
    <source>
        <dbReference type="ARBA" id="ARBA00023014"/>
    </source>
</evidence>
<reference evidence="7 8" key="1">
    <citation type="submission" date="2021-04" db="EMBL/GenBank/DDBJ databases">
        <title>Magnetospirillum sulfuroxidans sp. nov., a facultative chemolithoautotrophic sulfur-oxidizing alphaproteobacterium isolated from freshwater sediment and proposals for Paramagetospirillum gen. nov., and Magnetospirillaceae fam. nov.</title>
        <authorList>
            <person name="Koziaeva V."/>
            <person name="Geelhoed J.S."/>
            <person name="Sorokin D.Y."/>
            <person name="Grouzdev D.S."/>
        </authorList>
    </citation>
    <scope>NUCLEOTIDE SEQUENCE [LARGE SCALE GENOMIC DNA]</scope>
    <source>
        <strain evidence="7 8">J10</strain>
    </source>
</reference>
<accession>A0ABS5IAC5</accession>
<sequence>MSPSSPADLLAQWWGMHPHADMLLPLAGGKITPPAHVGVVLTNKCNLRCDICGSQQTLDRSKTARTSMPLEIFHAVAETLFPTAVTVELNSQGDPLFYPHIEDVLSTVAKHECNLRVQTNGTVFTPEILDLLMGAIGTVSISIDAVGDLFDQVRRNGVWSKADPMIRQLAARRRVERLRLQLYPTITARTVGGMLDVAQWADEIGIDVVDYHLYNPIWLGTEAVPDLDELARQRDAIQQWASRQDSAVKILVQGDVVHAGRLGRQGMASAAKGRFFPGQPCYPLAGTSPYAHPTSLCRAPFDYVEIGMNGEVAVCCRTQTEPLGFATSAEAFAAVWFGQNYQRIRQSLERGVSSALPLPPCKPCIEGQIPGEPERQVVDYTAGKGDGAMALVCREPVVPLLMVQRLFADGHSFVARIPLGLDLTEYELFEDEGRLGPAAAPQEEVRTLGAGRYGYKGNSLFFSSSDGSDPMRNDRRYELRRQAAAP</sequence>
<dbReference type="InterPro" id="IPR013785">
    <property type="entry name" value="Aldolase_TIM"/>
</dbReference>
<dbReference type="InterPro" id="IPR050377">
    <property type="entry name" value="Radical_SAM_PqqE_MftC-like"/>
</dbReference>
<name>A0ABS5IAC5_9PROT</name>
<dbReference type="Pfam" id="PF04055">
    <property type="entry name" value="Radical_SAM"/>
    <property type="match status" value="1"/>
</dbReference>
<dbReference type="Gene3D" id="3.20.20.70">
    <property type="entry name" value="Aldolase class I"/>
    <property type="match status" value="1"/>
</dbReference>
<dbReference type="PANTHER" id="PTHR11228:SF7">
    <property type="entry name" value="PQQA PEPTIDE CYCLASE"/>
    <property type="match status" value="1"/>
</dbReference>
<protein>
    <submittedName>
        <fullName evidence="7">Radical SAM protein</fullName>
    </submittedName>
</protein>
<evidence type="ECO:0000256" key="4">
    <source>
        <dbReference type="ARBA" id="ARBA00023004"/>
    </source>
</evidence>
<proteinExistence type="predicted"/>
<dbReference type="Proteomes" id="UP000680714">
    <property type="component" value="Unassembled WGS sequence"/>
</dbReference>
<evidence type="ECO:0000313" key="8">
    <source>
        <dbReference type="Proteomes" id="UP000680714"/>
    </source>
</evidence>
<feature type="domain" description="Radical SAM core" evidence="6">
    <location>
        <begin position="31"/>
        <end position="247"/>
    </location>
</feature>
<dbReference type="InterPro" id="IPR058240">
    <property type="entry name" value="rSAM_sf"/>
</dbReference>
<dbReference type="EMBL" id="JAGTUF010000004">
    <property type="protein sequence ID" value="MBR9971368.1"/>
    <property type="molecule type" value="Genomic_DNA"/>
</dbReference>
<evidence type="ECO:0000256" key="3">
    <source>
        <dbReference type="ARBA" id="ARBA00022723"/>
    </source>
</evidence>
<evidence type="ECO:0000256" key="2">
    <source>
        <dbReference type="ARBA" id="ARBA00022691"/>
    </source>
</evidence>
<dbReference type="PROSITE" id="PS51918">
    <property type="entry name" value="RADICAL_SAM"/>
    <property type="match status" value="1"/>
</dbReference>
<comment type="caution">
    <text evidence="7">The sequence shown here is derived from an EMBL/GenBank/DDBJ whole genome shotgun (WGS) entry which is preliminary data.</text>
</comment>
<evidence type="ECO:0000313" key="7">
    <source>
        <dbReference type="EMBL" id="MBR9971368.1"/>
    </source>
</evidence>
<keyword evidence="4" id="KW-0408">Iron</keyword>
<dbReference type="CDD" id="cd01335">
    <property type="entry name" value="Radical_SAM"/>
    <property type="match status" value="1"/>
</dbReference>
<dbReference type="SUPFAM" id="SSF102114">
    <property type="entry name" value="Radical SAM enzymes"/>
    <property type="match status" value="1"/>
</dbReference>
<keyword evidence="3" id="KW-0479">Metal-binding</keyword>
<keyword evidence="5" id="KW-0411">Iron-sulfur</keyword>
<dbReference type="CDD" id="cd21109">
    <property type="entry name" value="SPASM"/>
    <property type="match status" value="1"/>
</dbReference>
<dbReference type="RefSeq" id="WP_211547075.1">
    <property type="nucleotide sequence ID" value="NZ_JAGTUF010000004.1"/>
</dbReference>
<gene>
    <name evidence="7" type="ORF">KEC16_06555</name>
</gene>
<comment type="cofactor">
    <cofactor evidence="1">
        <name>[4Fe-4S] cluster</name>
        <dbReference type="ChEBI" id="CHEBI:49883"/>
    </cofactor>
</comment>
<dbReference type="InterPro" id="IPR007197">
    <property type="entry name" value="rSAM"/>
</dbReference>
<dbReference type="Pfam" id="PF13186">
    <property type="entry name" value="SPASM"/>
    <property type="match status" value="1"/>
</dbReference>
<keyword evidence="8" id="KW-1185">Reference proteome</keyword>
<dbReference type="SFLD" id="SFLDG01067">
    <property type="entry name" value="SPASM/twitch_domain_containing"/>
    <property type="match status" value="1"/>
</dbReference>
<dbReference type="SFLD" id="SFLDS00029">
    <property type="entry name" value="Radical_SAM"/>
    <property type="match status" value="1"/>
</dbReference>
<evidence type="ECO:0000256" key="1">
    <source>
        <dbReference type="ARBA" id="ARBA00001966"/>
    </source>
</evidence>
<evidence type="ECO:0000259" key="6">
    <source>
        <dbReference type="PROSITE" id="PS51918"/>
    </source>
</evidence>
<dbReference type="InterPro" id="IPR023885">
    <property type="entry name" value="4Fe4S-binding_SPASM_dom"/>
</dbReference>
<organism evidence="7 8">
    <name type="scientific">Magnetospirillum sulfuroxidans</name>
    <dbReference type="NCBI Taxonomy" id="611300"/>
    <lineage>
        <taxon>Bacteria</taxon>
        <taxon>Pseudomonadati</taxon>
        <taxon>Pseudomonadota</taxon>
        <taxon>Alphaproteobacteria</taxon>
        <taxon>Rhodospirillales</taxon>
        <taxon>Rhodospirillaceae</taxon>
        <taxon>Magnetospirillum</taxon>
    </lineage>
</organism>
<keyword evidence="2" id="KW-0949">S-adenosyl-L-methionine</keyword>
<dbReference type="PANTHER" id="PTHR11228">
    <property type="entry name" value="RADICAL SAM DOMAIN PROTEIN"/>
    <property type="match status" value="1"/>
</dbReference>